<dbReference type="PANTHER" id="PTHR30185:SF18">
    <property type="entry name" value="TRANSCRIPTIONAL REGULATOR MTLR"/>
    <property type="match status" value="1"/>
</dbReference>
<organism evidence="10 11">
    <name type="scientific">Staphylococcus marylandisciuri</name>
    <dbReference type="NCBI Taxonomy" id="2981529"/>
    <lineage>
        <taxon>Bacteria</taxon>
        <taxon>Bacillati</taxon>
        <taxon>Bacillota</taxon>
        <taxon>Bacilli</taxon>
        <taxon>Bacillales</taxon>
        <taxon>Staphylococcaceae</taxon>
        <taxon>Staphylococcus</taxon>
    </lineage>
</organism>
<evidence type="ECO:0000259" key="9">
    <source>
        <dbReference type="PROSITE" id="PS51372"/>
    </source>
</evidence>
<proteinExistence type="predicted"/>
<keyword evidence="5" id="KW-0804">Transcription</keyword>
<accession>A0ABT2QRK2</accession>
<keyword evidence="11" id="KW-1185">Reference proteome</keyword>
<dbReference type="Gene3D" id="3.40.930.10">
    <property type="entry name" value="Mannitol-specific EII, Chain A"/>
    <property type="match status" value="1"/>
</dbReference>
<dbReference type="InterPro" id="IPR036388">
    <property type="entry name" value="WH-like_DNA-bd_sf"/>
</dbReference>
<dbReference type="Pfam" id="PF00359">
    <property type="entry name" value="PTS_EIIA_2"/>
    <property type="match status" value="1"/>
</dbReference>
<feature type="domain" description="PTS EIIA type-2" evidence="7">
    <location>
        <begin position="517"/>
        <end position="674"/>
    </location>
</feature>
<evidence type="ECO:0000313" key="11">
    <source>
        <dbReference type="Proteomes" id="UP001209553"/>
    </source>
</evidence>
<sequence>MLLSKREKDILKIFLTYNHQFITIYDIAQSLAVSSRTIHRELKHLEHTLAPLGIELKRVTRKGIKLNASEFAIKQLETLISEQQPSELSNEEQKVIILYALIQATDPIKQYSLAHEIGVSTQALSKLLDELERDLNTYELTLQRKRGLGLILSGPESKKRELLSSWMVNNLSSTSVYSVIENHFVYQSLTQTQLNMVDIDKIFKIERILMDYLEPLPYTLMEASYINLTIHIVLSVDRMQKGNYVALNESMYSQVKDTKEFSVAKDIAKHLETTYKVKFNKAELTFITIHLRGAKRKETTEDSDRELQHINSLIELVGKYTEQRFTEVHSLVEGLRLHLVPAMNRLEANIETFNPLTDMIKNKYHRLFTSVRKAVRQLWPDFHFPDSEIAFIVLHFGGSIRQQENNKLNILVVCSSGIGTSRLLSTRLQQAFPLIINTVQSSVGDLSQLDLNQYDAIISTVNLDINQPYLTVNPLLPQPDIKQVAQFLNIDTATQTSAIANQPKLELEAPLVETALDKIKSGLLLIENSYIEHVDIADWIEHLTNALTNKAMIQDRESFVEVLKGRQMERGYTLDPYPLALPHLKHKMIKQPVMIISILQTPIKLSPHNGVPIKYIISIFIPDDDALAHIISELTSELFIYLEDLDSMMKQPEKLLNILKQKYLLMLKQTLDSE</sequence>
<feature type="domain" description="PTS EIIB type-2" evidence="8">
    <location>
        <begin position="408"/>
        <end position="496"/>
    </location>
</feature>
<feature type="domain" description="PRD" evidence="9">
    <location>
        <begin position="196"/>
        <end position="300"/>
    </location>
</feature>
<keyword evidence="3" id="KW-0677">Repeat</keyword>
<dbReference type="InterPro" id="IPR016152">
    <property type="entry name" value="PTrfase/Anion_transptr"/>
</dbReference>
<gene>
    <name evidence="10" type="ORF">N9R04_07800</name>
</gene>
<evidence type="ECO:0000313" key="10">
    <source>
        <dbReference type="EMBL" id="MCU5746616.1"/>
    </source>
</evidence>
<dbReference type="EMBL" id="JAOPKZ010000012">
    <property type="protein sequence ID" value="MCU5746616.1"/>
    <property type="molecule type" value="Genomic_DNA"/>
</dbReference>
<evidence type="ECO:0000256" key="3">
    <source>
        <dbReference type="ARBA" id="ARBA00022737"/>
    </source>
</evidence>
<dbReference type="Proteomes" id="UP001209553">
    <property type="component" value="Unassembled WGS sequence"/>
</dbReference>
<dbReference type="Pfam" id="PF02302">
    <property type="entry name" value="PTS_IIB"/>
    <property type="match status" value="1"/>
</dbReference>
<name>A0ABT2QRK2_9STAP</name>
<feature type="domain" description="PRD" evidence="9">
    <location>
        <begin position="301"/>
        <end position="406"/>
    </location>
</feature>
<dbReference type="InterPro" id="IPR036095">
    <property type="entry name" value="PTS_EIIB-like_sf"/>
</dbReference>
<dbReference type="SUPFAM" id="SSF63520">
    <property type="entry name" value="PTS-regulatory domain, PRD"/>
    <property type="match status" value="2"/>
</dbReference>
<evidence type="ECO:0000256" key="1">
    <source>
        <dbReference type="ARBA" id="ARBA00011798"/>
    </source>
</evidence>
<dbReference type="InterPro" id="IPR050661">
    <property type="entry name" value="BglG_antiterminators"/>
</dbReference>
<comment type="caution">
    <text evidence="10">The sequence shown here is derived from an EMBL/GenBank/DDBJ whole genome shotgun (WGS) entry which is preliminary data.</text>
</comment>
<keyword evidence="6" id="KW-0175">Coiled coil</keyword>
<dbReference type="Pfam" id="PF08279">
    <property type="entry name" value="HTH_11"/>
    <property type="match status" value="1"/>
</dbReference>
<dbReference type="PROSITE" id="PS51094">
    <property type="entry name" value="PTS_EIIA_TYPE_2"/>
    <property type="match status" value="1"/>
</dbReference>
<dbReference type="Pfam" id="PF00874">
    <property type="entry name" value="PRD"/>
    <property type="match status" value="2"/>
</dbReference>
<dbReference type="InterPro" id="IPR013011">
    <property type="entry name" value="PTS_EIIB_2"/>
</dbReference>
<evidence type="ECO:0000259" key="7">
    <source>
        <dbReference type="PROSITE" id="PS51094"/>
    </source>
</evidence>
<evidence type="ECO:0000256" key="2">
    <source>
        <dbReference type="ARBA" id="ARBA00022679"/>
    </source>
</evidence>
<protein>
    <submittedName>
        <fullName evidence="10">BglG family transcription antiterminator</fullName>
    </submittedName>
</protein>
<dbReference type="SUPFAM" id="SSF52794">
    <property type="entry name" value="PTS system IIB component-like"/>
    <property type="match status" value="1"/>
</dbReference>
<feature type="coiled-coil region" evidence="6">
    <location>
        <begin position="121"/>
        <end position="148"/>
    </location>
</feature>
<dbReference type="InterPro" id="IPR003501">
    <property type="entry name" value="PTS_EIIB_2/3"/>
</dbReference>
<evidence type="ECO:0000256" key="6">
    <source>
        <dbReference type="SAM" id="Coils"/>
    </source>
</evidence>
<dbReference type="PROSITE" id="PS51099">
    <property type="entry name" value="PTS_EIIB_TYPE_2"/>
    <property type="match status" value="1"/>
</dbReference>
<dbReference type="PROSITE" id="PS51372">
    <property type="entry name" value="PRD_2"/>
    <property type="match status" value="2"/>
</dbReference>
<dbReference type="Gene3D" id="1.10.10.10">
    <property type="entry name" value="Winged helix-like DNA-binding domain superfamily/Winged helix DNA-binding domain"/>
    <property type="match status" value="1"/>
</dbReference>
<dbReference type="Gene3D" id="3.40.50.2300">
    <property type="match status" value="1"/>
</dbReference>
<dbReference type="CDD" id="cd05568">
    <property type="entry name" value="PTS_IIB_bgl_like"/>
    <property type="match status" value="1"/>
</dbReference>
<dbReference type="InterPro" id="IPR036634">
    <property type="entry name" value="PRD_sf"/>
</dbReference>
<dbReference type="InterPro" id="IPR002178">
    <property type="entry name" value="PTS_EIIA_type-2_dom"/>
</dbReference>
<dbReference type="SUPFAM" id="SSF55804">
    <property type="entry name" value="Phoshotransferase/anion transport protein"/>
    <property type="match status" value="1"/>
</dbReference>
<dbReference type="Gene3D" id="1.10.1790.10">
    <property type="entry name" value="PRD domain"/>
    <property type="match status" value="2"/>
</dbReference>
<dbReference type="InterPro" id="IPR013196">
    <property type="entry name" value="HTH_11"/>
</dbReference>
<evidence type="ECO:0000256" key="4">
    <source>
        <dbReference type="ARBA" id="ARBA00023015"/>
    </source>
</evidence>
<evidence type="ECO:0000256" key="5">
    <source>
        <dbReference type="ARBA" id="ARBA00023163"/>
    </source>
</evidence>
<evidence type="ECO:0000259" key="8">
    <source>
        <dbReference type="PROSITE" id="PS51099"/>
    </source>
</evidence>
<keyword evidence="4" id="KW-0805">Transcription regulation</keyword>
<reference evidence="10 11" key="1">
    <citation type="journal article" date="2023" name="Int. J. Syst. Evol. Microbiol.">
        <title>Streptococcus sciuri sp. nov., Staphylococcus marylandisciuri sp. nov. and Staphylococcus americanisciuri sp. nov., isolated from faeces of eastern grey squirrel (Sciurus carolinensis).</title>
        <authorList>
            <person name="Volokhov D.V."/>
            <person name="Zagorodnyaya T.A."/>
            <person name="Furtak V.A."/>
            <person name="Nattanmai G."/>
            <person name="Randall L."/>
            <person name="Jose S."/>
            <person name="Gao Y."/>
            <person name="Eisenberg T."/>
            <person name="Delmonte P."/>
            <person name="Blom J."/>
            <person name="Mitchell K.K."/>
        </authorList>
    </citation>
    <scope>NUCLEOTIDE SEQUENCE [LARGE SCALE GENOMIC DNA]</scope>
    <source>
        <strain evidence="10 11">SQ8-PEA</strain>
    </source>
</reference>
<comment type="subunit">
    <text evidence="1">Homodimer or homotrimer. Seems to be a monomer when not phosphorylated.</text>
</comment>
<dbReference type="InterPro" id="IPR011608">
    <property type="entry name" value="PRD"/>
</dbReference>
<dbReference type="RefSeq" id="WP_262856260.1">
    <property type="nucleotide sequence ID" value="NZ_JAOPKZ010000012.1"/>
</dbReference>
<dbReference type="PANTHER" id="PTHR30185">
    <property type="entry name" value="CRYPTIC BETA-GLUCOSIDE BGL OPERON ANTITERMINATOR"/>
    <property type="match status" value="1"/>
</dbReference>
<keyword evidence="2" id="KW-0808">Transferase</keyword>